<name>A0A183TUF5_SCHSO</name>
<feature type="region of interest" description="Disordered" evidence="1">
    <location>
        <begin position="1"/>
        <end position="23"/>
    </location>
</feature>
<dbReference type="EMBL" id="UYSU01052638">
    <property type="protein sequence ID" value="VDM06489.1"/>
    <property type="molecule type" value="Genomic_DNA"/>
</dbReference>
<reference evidence="4" key="1">
    <citation type="submission" date="2016-06" db="UniProtKB">
        <authorList>
            <consortium name="WormBaseParasite"/>
        </authorList>
    </citation>
    <scope>IDENTIFICATION</scope>
</reference>
<dbReference type="Proteomes" id="UP000275846">
    <property type="component" value="Unassembled WGS sequence"/>
</dbReference>
<keyword evidence="3" id="KW-1185">Reference proteome</keyword>
<gene>
    <name evidence="2" type="ORF">SSLN_LOCUS20103</name>
</gene>
<sequence>MALTCGSSKLVLPNGHTPGNRHDWRAKPGEGLRCCVCLHNQYVCFLPPVLAHLQSSLPFLLSFSTPLLSPLSSPPPHPLSSSYSCFYPSPFSSIRILPSFPTV</sequence>
<organism evidence="4">
    <name type="scientific">Schistocephalus solidus</name>
    <name type="common">Tapeworm</name>
    <dbReference type="NCBI Taxonomy" id="70667"/>
    <lineage>
        <taxon>Eukaryota</taxon>
        <taxon>Metazoa</taxon>
        <taxon>Spiralia</taxon>
        <taxon>Lophotrochozoa</taxon>
        <taxon>Platyhelminthes</taxon>
        <taxon>Cestoda</taxon>
        <taxon>Eucestoda</taxon>
        <taxon>Diphyllobothriidea</taxon>
        <taxon>Diphyllobothriidae</taxon>
        <taxon>Schistocephalus</taxon>
    </lineage>
</organism>
<evidence type="ECO:0000313" key="4">
    <source>
        <dbReference type="WBParaSite" id="SSLN_0002084701-mRNA-1"/>
    </source>
</evidence>
<proteinExistence type="predicted"/>
<protein>
    <submittedName>
        <fullName evidence="2 4">Uncharacterized protein</fullName>
    </submittedName>
</protein>
<dbReference type="AlphaFoldDB" id="A0A183TUF5"/>
<evidence type="ECO:0000313" key="3">
    <source>
        <dbReference type="Proteomes" id="UP000275846"/>
    </source>
</evidence>
<evidence type="ECO:0000256" key="1">
    <source>
        <dbReference type="SAM" id="MobiDB-lite"/>
    </source>
</evidence>
<accession>A0A183TUF5</accession>
<reference evidence="2 3" key="2">
    <citation type="submission" date="2018-11" db="EMBL/GenBank/DDBJ databases">
        <authorList>
            <consortium name="Pathogen Informatics"/>
        </authorList>
    </citation>
    <scope>NUCLEOTIDE SEQUENCE [LARGE SCALE GENOMIC DNA]</scope>
    <source>
        <strain evidence="2 3">NST_G2</strain>
    </source>
</reference>
<evidence type="ECO:0000313" key="2">
    <source>
        <dbReference type="EMBL" id="VDM06489.1"/>
    </source>
</evidence>
<dbReference type="WBParaSite" id="SSLN_0002084701-mRNA-1">
    <property type="protein sequence ID" value="SSLN_0002084701-mRNA-1"/>
    <property type="gene ID" value="SSLN_0002084701"/>
</dbReference>